<keyword evidence="2" id="KW-0678">Repressor</keyword>
<comment type="subunit">
    <text evidence="2">Interacts with ribosomal protein uL14 (rplN).</text>
</comment>
<dbReference type="HAMAP" id="MF_01477">
    <property type="entry name" value="Iojap_RsfS"/>
    <property type="match status" value="1"/>
</dbReference>
<name>V5WI46_9SPIO</name>
<keyword evidence="4" id="KW-1185">Reference proteome</keyword>
<dbReference type="NCBIfam" id="TIGR00090">
    <property type="entry name" value="rsfS_iojap_ybeB"/>
    <property type="match status" value="1"/>
</dbReference>
<evidence type="ECO:0000256" key="1">
    <source>
        <dbReference type="ARBA" id="ARBA00010574"/>
    </source>
</evidence>
<dbReference type="InterPro" id="IPR004394">
    <property type="entry name" value="Iojap/RsfS/C7orf30"/>
</dbReference>
<dbReference type="EMBL" id="CP006939">
    <property type="protein sequence ID" value="AHC14841.1"/>
    <property type="molecule type" value="Genomic_DNA"/>
</dbReference>
<gene>
    <name evidence="2" type="primary">rsfS</name>
    <name evidence="3" type="ORF">L21SP2_1444</name>
</gene>
<comment type="subcellular location">
    <subcellularLocation>
        <location evidence="2">Cytoplasm</location>
    </subcellularLocation>
</comment>
<keyword evidence="2" id="KW-0963">Cytoplasm</keyword>
<dbReference type="STRING" id="1307761.L21SP2_1444"/>
<dbReference type="KEGG" id="slr:L21SP2_1444"/>
<dbReference type="Pfam" id="PF02410">
    <property type="entry name" value="RsfS"/>
    <property type="match status" value="1"/>
</dbReference>
<dbReference type="PATRIC" id="fig|1307761.3.peg.1437"/>
<dbReference type="GO" id="GO:0043023">
    <property type="term" value="F:ribosomal large subunit binding"/>
    <property type="evidence" value="ECO:0007669"/>
    <property type="project" value="TreeGrafter"/>
</dbReference>
<dbReference type="PANTHER" id="PTHR21043:SF0">
    <property type="entry name" value="MITOCHONDRIAL ASSEMBLY OF RIBOSOMAL LARGE SUBUNIT PROTEIN 1"/>
    <property type="match status" value="1"/>
</dbReference>
<evidence type="ECO:0000313" key="4">
    <source>
        <dbReference type="Proteomes" id="UP000018680"/>
    </source>
</evidence>
<accession>V5WI46</accession>
<dbReference type="AlphaFoldDB" id="V5WI46"/>
<dbReference type="InterPro" id="IPR043519">
    <property type="entry name" value="NT_sf"/>
</dbReference>
<reference evidence="3 4" key="1">
    <citation type="journal article" date="2015" name="Stand. Genomic Sci.">
        <title>Complete genome sequence and description of Salinispira pacifica gen. nov., sp. nov., a novel spirochaete isolated form a hypersaline microbial mat.</title>
        <authorList>
            <person name="Ben Hania W."/>
            <person name="Joseph M."/>
            <person name="Schumann P."/>
            <person name="Bunk B."/>
            <person name="Fiebig A."/>
            <person name="Sproer C."/>
            <person name="Klenk H.P."/>
            <person name="Fardeau M.L."/>
            <person name="Spring S."/>
        </authorList>
    </citation>
    <scope>NUCLEOTIDE SEQUENCE [LARGE SCALE GENOMIC DNA]</scope>
    <source>
        <strain evidence="3 4">L21-RPul-D2</strain>
    </source>
</reference>
<dbReference type="SUPFAM" id="SSF81301">
    <property type="entry name" value="Nucleotidyltransferase"/>
    <property type="match status" value="1"/>
</dbReference>
<comment type="similarity">
    <text evidence="1 2">Belongs to the Iojap/RsfS family.</text>
</comment>
<dbReference type="GO" id="GO:0017148">
    <property type="term" value="P:negative regulation of translation"/>
    <property type="evidence" value="ECO:0007669"/>
    <property type="project" value="UniProtKB-UniRule"/>
</dbReference>
<evidence type="ECO:0000313" key="3">
    <source>
        <dbReference type="EMBL" id="AHC14841.1"/>
    </source>
</evidence>
<evidence type="ECO:0000256" key="2">
    <source>
        <dbReference type="HAMAP-Rule" id="MF_01477"/>
    </source>
</evidence>
<organism evidence="3 4">
    <name type="scientific">Salinispira pacifica</name>
    <dbReference type="NCBI Taxonomy" id="1307761"/>
    <lineage>
        <taxon>Bacteria</taxon>
        <taxon>Pseudomonadati</taxon>
        <taxon>Spirochaetota</taxon>
        <taxon>Spirochaetia</taxon>
        <taxon>Spirochaetales</taxon>
        <taxon>Spirochaetaceae</taxon>
        <taxon>Salinispira</taxon>
    </lineage>
</organism>
<dbReference type="eggNOG" id="COG0799">
    <property type="taxonomic scope" value="Bacteria"/>
</dbReference>
<dbReference type="GO" id="GO:0042256">
    <property type="term" value="P:cytosolic ribosome assembly"/>
    <property type="evidence" value="ECO:0007669"/>
    <property type="project" value="UniProtKB-UniRule"/>
</dbReference>
<dbReference type="Gene3D" id="3.30.460.10">
    <property type="entry name" value="Beta Polymerase, domain 2"/>
    <property type="match status" value="1"/>
</dbReference>
<dbReference type="GO" id="GO:0005737">
    <property type="term" value="C:cytoplasm"/>
    <property type="evidence" value="ECO:0007669"/>
    <property type="project" value="UniProtKB-SubCell"/>
</dbReference>
<dbReference type="GO" id="GO:0090071">
    <property type="term" value="P:negative regulation of ribosome biogenesis"/>
    <property type="evidence" value="ECO:0007669"/>
    <property type="project" value="UniProtKB-UniRule"/>
</dbReference>
<keyword evidence="2" id="KW-0810">Translation regulation</keyword>
<protein>
    <recommendedName>
        <fullName evidence="2">Ribosomal silencing factor RsfS</fullName>
    </recommendedName>
</protein>
<dbReference type="PANTHER" id="PTHR21043">
    <property type="entry name" value="IOJAP SUPERFAMILY ORTHOLOG"/>
    <property type="match status" value="1"/>
</dbReference>
<comment type="function">
    <text evidence="2">Functions as a ribosomal silencing factor. Interacts with ribosomal protein uL14 (rplN), blocking formation of intersubunit bridge B8. Prevents association of the 30S and 50S ribosomal subunits and the formation of functional ribosomes, thus repressing translation.</text>
</comment>
<sequence length="127" mass="15050">MSENMSEQMNEQEIHREAVKNTARFMDEIKLEDVVTLDFQGKSSITDYYIIATVNSYGQLRGAVKRLHEYFYQQQIDCRGGKKQSEEDNWTLLDCDYFIIHLMTKEARAFYDLEKLWFEAERLETGA</sequence>
<proteinExistence type="inferred from homology"/>
<dbReference type="Proteomes" id="UP000018680">
    <property type="component" value="Chromosome"/>
</dbReference>
<dbReference type="HOGENOM" id="CLU_092688_2_2_12"/>